<protein>
    <submittedName>
        <fullName evidence="1">Uncharacterized protein</fullName>
    </submittedName>
</protein>
<organism evidence="1 2">
    <name type="scientific">Euplotes crassus</name>
    <dbReference type="NCBI Taxonomy" id="5936"/>
    <lineage>
        <taxon>Eukaryota</taxon>
        <taxon>Sar</taxon>
        <taxon>Alveolata</taxon>
        <taxon>Ciliophora</taxon>
        <taxon>Intramacronucleata</taxon>
        <taxon>Spirotrichea</taxon>
        <taxon>Hypotrichia</taxon>
        <taxon>Euplotida</taxon>
        <taxon>Euplotidae</taxon>
        <taxon>Moneuplotes</taxon>
    </lineage>
</organism>
<evidence type="ECO:0000313" key="1">
    <source>
        <dbReference type="EMBL" id="CAI2384684.1"/>
    </source>
</evidence>
<dbReference type="EMBL" id="CAMPGE010027019">
    <property type="protein sequence ID" value="CAI2384684.1"/>
    <property type="molecule type" value="Genomic_DNA"/>
</dbReference>
<name>A0AAD1Y4T3_EUPCR</name>
<dbReference type="Proteomes" id="UP001295684">
    <property type="component" value="Unassembled WGS sequence"/>
</dbReference>
<comment type="caution">
    <text evidence="1">The sequence shown here is derived from an EMBL/GenBank/DDBJ whole genome shotgun (WGS) entry which is preliminary data.</text>
</comment>
<reference evidence="1" key="1">
    <citation type="submission" date="2023-07" db="EMBL/GenBank/DDBJ databases">
        <authorList>
            <consortium name="AG Swart"/>
            <person name="Singh M."/>
            <person name="Singh A."/>
            <person name="Seah K."/>
            <person name="Emmerich C."/>
        </authorList>
    </citation>
    <scope>NUCLEOTIDE SEQUENCE</scope>
    <source>
        <strain evidence="1">DP1</strain>
    </source>
</reference>
<evidence type="ECO:0000313" key="2">
    <source>
        <dbReference type="Proteomes" id="UP001295684"/>
    </source>
</evidence>
<gene>
    <name evidence="1" type="ORF">ECRASSUSDP1_LOCUS26218</name>
</gene>
<proteinExistence type="predicted"/>
<accession>A0AAD1Y4T3</accession>
<keyword evidence="2" id="KW-1185">Reference proteome</keyword>
<sequence length="92" mass="11055">MDGPNRKNRVHVADPCRNTLKKSDRMRDSNTIDSTVEKTKNWKTYRSNVFKYDPELSYGFPEEQLKYSTTKALKINDEYSNKERSRMFRNKR</sequence>
<dbReference type="AlphaFoldDB" id="A0AAD1Y4T3"/>